<dbReference type="Proteomes" id="UP000251960">
    <property type="component" value="Chromosome 4"/>
</dbReference>
<evidence type="ECO:0000256" key="1">
    <source>
        <dbReference type="SAM" id="SignalP"/>
    </source>
</evidence>
<dbReference type="InterPro" id="IPR040404">
    <property type="entry name" value="Phylloplanin-like"/>
</dbReference>
<dbReference type="PANTHER" id="PTHR34458:SF5">
    <property type="entry name" value="POLLEN OLE E 1 ALLERGEN AND EXTENSIN FAMILY PROTEIN"/>
    <property type="match status" value="1"/>
</dbReference>
<reference evidence="2" key="1">
    <citation type="journal article" date="2018" name="Nat. Genet.">
        <title>Extensive intraspecific gene order and gene structural variations between Mo17 and other maize genomes.</title>
        <authorList>
            <person name="Sun S."/>
            <person name="Zhou Y."/>
            <person name="Chen J."/>
            <person name="Shi J."/>
            <person name="Zhao H."/>
            <person name="Zhao H."/>
            <person name="Song W."/>
            <person name="Zhang M."/>
            <person name="Cui Y."/>
            <person name="Dong X."/>
            <person name="Liu H."/>
            <person name="Ma X."/>
            <person name="Jiao Y."/>
            <person name="Wang B."/>
            <person name="Wei X."/>
            <person name="Stein J.C."/>
            <person name="Glaubitz J.C."/>
            <person name="Lu F."/>
            <person name="Yu G."/>
            <person name="Liang C."/>
            <person name="Fengler K."/>
            <person name="Li B."/>
            <person name="Rafalski A."/>
            <person name="Schnable P.S."/>
            <person name="Ware D.H."/>
            <person name="Buckler E.S."/>
            <person name="Lai J."/>
        </authorList>
    </citation>
    <scope>NUCLEOTIDE SEQUENCE [LARGE SCALE GENOMIC DNA]</scope>
    <source>
        <tissue evidence="2">Seedling</tissue>
    </source>
</reference>
<dbReference type="OrthoDB" id="905355at2759"/>
<dbReference type="KEGG" id="zma:100279102"/>
<dbReference type="EMBL" id="NCVQ01000005">
    <property type="protein sequence ID" value="PWZ28439.1"/>
    <property type="molecule type" value="Genomic_DNA"/>
</dbReference>
<feature type="chain" id="PRO_5035236845" description="Phylloplanin" evidence="1">
    <location>
        <begin position="25"/>
        <end position="194"/>
    </location>
</feature>
<evidence type="ECO:0000313" key="2">
    <source>
        <dbReference type="EMBL" id="PWZ28439.1"/>
    </source>
</evidence>
<comment type="caution">
    <text evidence="2">The sequence shown here is derived from an EMBL/GenBank/DDBJ whole genome shotgun (WGS) entry which is preliminary data.</text>
</comment>
<accession>A0A8J8YMJ9</accession>
<organism evidence="2">
    <name type="scientific">Zea mays</name>
    <name type="common">Maize</name>
    <dbReference type="NCBI Taxonomy" id="4577"/>
    <lineage>
        <taxon>Eukaryota</taxon>
        <taxon>Viridiplantae</taxon>
        <taxon>Streptophyta</taxon>
        <taxon>Embryophyta</taxon>
        <taxon>Tracheophyta</taxon>
        <taxon>Spermatophyta</taxon>
        <taxon>Magnoliopsida</taxon>
        <taxon>Liliopsida</taxon>
        <taxon>Poales</taxon>
        <taxon>Poaceae</taxon>
        <taxon>PACMAD clade</taxon>
        <taxon>Panicoideae</taxon>
        <taxon>Andropogonodae</taxon>
        <taxon>Andropogoneae</taxon>
        <taxon>Tripsacinae</taxon>
        <taxon>Zea</taxon>
    </lineage>
</organism>
<keyword evidence="1" id="KW-0732">Signal</keyword>
<gene>
    <name evidence="2" type="ORF">Zm00014a_027906</name>
</gene>
<evidence type="ECO:0008006" key="3">
    <source>
        <dbReference type="Google" id="ProtNLM"/>
    </source>
</evidence>
<protein>
    <recommendedName>
        <fullName evidence="3">Phylloplanin</fullName>
    </recommendedName>
</protein>
<dbReference type="PANTHER" id="PTHR34458">
    <property type="entry name" value="POLLEN OLE E 1 ALLERGEN AND EXTENSIN FAMILY PROTEIN-RELATED"/>
    <property type="match status" value="1"/>
</dbReference>
<dbReference type="OMA" id="TMNLGPA"/>
<dbReference type="AlphaFoldDB" id="A0A8J8YMJ9"/>
<dbReference type="HOGENOM" id="CLU_120175_0_0_1"/>
<sequence>MKSQQHVVLAALIVVVVATILVQTTPPPRGAEAAIIPGNVSAPNAVVFGVVPCSTGSSINVATAPPFPNASLQLQCGAASLAGNVSGRATTADSRGNFLVGVGVIRNANSSGGAVLSLSSMLLGNQCSVVVTTPLAACNVSLAGANNGTLSAPVRVVGGGPLLGGLLGLAAGPFSFSFSNRSSSPLGRRRMMGS</sequence>
<feature type="signal peptide" evidence="1">
    <location>
        <begin position="1"/>
        <end position="24"/>
    </location>
</feature>
<proteinExistence type="predicted"/>
<name>A0A8J8YMJ9_MAIZE</name>